<keyword evidence="1" id="KW-0413">Isomerase</keyword>
<dbReference type="SUPFAM" id="SSF51351">
    <property type="entry name" value="Triosephosphate isomerase (TIM)"/>
    <property type="match status" value="1"/>
</dbReference>
<organism evidence="2">
    <name type="scientific">marine sediment metagenome</name>
    <dbReference type="NCBI Taxonomy" id="412755"/>
    <lineage>
        <taxon>unclassified sequences</taxon>
        <taxon>metagenomes</taxon>
        <taxon>ecological metagenomes</taxon>
    </lineage>
</organism>
<protein>
    <recommendedName>
        <fullName evidence="3">Triose-phosphate isomerase</fullName>
    </recommendedName>
</protein>
<dbReference type="InterPro" id="IPR013785">
    <property type="entry name" value="Aldolase_TIM"/>
</dbReference>
<dbReference type="EMBL" id="BARS01003095">
    <property type="protein sequence ID" value="GAF77479.1"/>
    <property type="molecule type" value="Genomic_DNA"/>
</dbReference>
<evidence type="ECO:0000313" key="2">
    <source>
        <dbReference type="EMBL" id="GAF77479.1"/>
    </source>
</evidence>
<dbReference type="InterPro" id="IPR035990">
    <property type="entry name" value="TIM_sf"/>
</dbReference>
<proteinExistence type="predicted"/>
<feature type="non-terminal residue" evidence="2">
    <location>
        <position position="185"/>
    </location>
</feature>
<accession>X0S914</accession>
<dbReference type="AlphaFoldDB" id="X0S914"/>
<comment type="caution">
    <text evidence="2">The sequence shown here is derived from an EMBL/GenBank/DDBJ whole genome shotgun (WGS) entry which is preliminary data.</text>
</comment>
<gene>
    <name evidence="2" type="ORF">S01H1_05959</name>
</gene>
<reference evidence="2" key="1">
    <citation type="journal article" date="2014" name="Front. Microbiol.">
        <title>High frequency of phylogenetically diverse reductive dehalogenase-homologous genes in deep subseafloor sedimentary metagenomes.</title>
        <authorList>
            <person name="Kawai M."/>
            <person name="Futagami T."/>
            <person name="Toyoda A."/>
            <person name="Takaki Y."/>
            <person name="Nishi S."/>
            <person name="Hori S."/>
            <person name="Arai W."/>
            <person name="Tsubouchi T."/>
            <person name="Morono Y."/>
            <person name="Uchiyama I."/>
            <person name="Ito T."/>
            <person name="Fujiyama A."/>
            <person name="Inagaki F."/>
            <person name="Takami H."/>
        </authorList>
    </citation>
    <scope>NUCLEOTIDE SEQUENCE</scope>
    <source>
        <strain evidence="2">Expedition CK06-06</strain>
    </source>
</reference>
<dbReference type="NCBIfam" id="NF003302">
    <property type="entry name" value="PRK04302.1"/>
    <property type="match status" value="1"/>
</dbReference>
<dbReference type="GO" id="GO:0004807">
    <property type="term" value="F:triose-phosphate isomerase activity"/>
    <property type="evidence" value="ECO:0007669"/>
    <property type="project" value="InterPro"/>
</dbReference>
<sequence length="185" mass="20052">MLKTPLIIVNFKTYEQSIGKNALHLARICEKVAASCNIAVAVQTADIYRISQCVEIPVLAQHIDNVDYGQYTGHTLPEAVKQAGAIGTLLNHSEHRLSLDIIKETIRKNKLQIVACAPTSEIALEIAKFKPNFIAIEPPALIGGNISISTAQPELITNTVNKVKEYNIPVLCGAGVKTTQDVKIA</sequence>
<name>X0S914_9ZZZZ</name>
<dbReference type="PROSITE" id="PS51440">
    <property type="entry name" value="TIM_2"/>
    <property type="match status" value="1"/>
</dbReference>
<dbReference type="Pfam" id="PF00121">
    <property type="entry name" value="TIM"/>
    <property type="match status" value="1"/>
</dbReference>
<evidence type="ECO:0000256" key="1">
    <source>
        <dbReference type="ARBA" id="ARBA00023235"/>
    </source>
</evidence>
<dbReference type="InterPro" id="IPR000652">
    <property type="entry name" value="Triosephosphate_isomerase"/>
</dbReference>
<evidence type="ECO:0008006" key="3">
    <source>
        <dbReference type="Google" id="ProtNLM"/>
    </source>
</evidence>
<dbReference type="CDD" id="cd00311">
    <property type="entry name" value="TIM"/>
    <property type="match status" value="1"/>
</dbReference>
<dbReference type="Gene3D" id="3.20.20.70">
    <property type="entry name" value="Aldolase class I"/>
    <property type="match status" value="1"/>
</dbReference>